<dbReference type="EMBL" id="SMNA01000004">
    <property type="protein sequence ID" value="TDE95085.1"/>
    <property type="molecule type" value="Genomic_DNA"/>
</dbReference>
<dbReference type="RefSeq" id="WP_133107495.1">
    <property type="nucleotide sequence ID" value="NZ_SMNA01000004.1"/>
</dbReference>
<feature type="region of interest" description="Disordered" evidence="1">
    <location>
        <begin position="57"/>
        <end position="85"/>
    </location>
</feature>
<evidence type="ECO:0000313" key="2">
    <source>
        <dbReference type="EMBL" id="TDE95085.1"/>
    </source>
</evidence>
<name>A0ABY2E4Y6_9MICO</name>
<evidence type="ECO:0000313" key="3">
    <source>
        <dbReference type="Proteomes" id="UP000504882"/>
    </source>
</evidence>
<keyword evidence="3" id="KW-1185">Reference proteome</keyword>
<dbReference type="Proteomes" id="UP000504882">
    <property type="component" value="Unassembled WGS sequence"/>
</dbReference>
<feature type="region of interest" description="Disordered" evidence="1">
    <location>
        <begin position="430"/>
        <end position="452"/>
    </location>
</feature>
<sequence length="638" mass="69118">MAPSGASIAALQRAAGNRAVALALAPGGRPPPGRPLPVRGGHVAERRSDVATIQTVGQPVQRADAPELDPFRGQSVNKPGQVSAPGDQYEIARDSGVNLRARPDGALPSIAKVRYGADVQVQALDTTGAFSFVVARSGPVGWINKDFLALDPPDSQARIHHITEDNLTTILKNEYVDRGLWKLETGNDYTTLAAAVVVANSGRKGVFVDWDAAEKYKEENPLKAWLDPWMIDNFAIYHGSIVLTGHNIWLPSTAYVRALQASGVIGSRPGWINAAVDVGKTLAGFTAGQVAGLFGSIWDTLTGLWDLAAGIVDTIRGALDGSLFAAISDIYDTIVGLTLEDAQRIVAELVTMGQGAFADFKRKWNHPDAYQQWFFKGYLVGAIALEVILAIFTGGASLAAKVLAKIGKYLPKLMRVLDALLDVAKKLPGRRDRGRDGDERRDGDDEDLSPADRSWEQARAMAALVTEEHDRRDTPVATLIPLLDATIATKFSGVKGYQAIRTGSPGTYKIVQRTRRRDVDDHYTEKEGTGEGVPMTKDRMIEVIKEIDSGRPVQFTSEVAEALRMNAELATAKWVPAADGRIRWKSIESQLRLTRWRFLPQAPEVAQILRSGLERLPAGAQRTELSELLDGWVGGSGG</sequence>
<evidence type="ECO:0000256" key="1">
    <source>
        <dbReference type="SAM" id="MobiDB-lite"/>
    </source>
</evidence>
<gene>
    <name evidence="2" type="ORF">EXU48_10020</name>
</gene>
<protein>
    <submittedName>
        <fullName evidence="2">SH3 domain-containing protein</fullName>
    </submittedName>
</protein>
<feature type="compositionally biased region" description="Basic and acidic residues" evidence="1">
    <location>
        <begin position="430"/>
        <end position="443"/>
    </location>
</feature>
<organism evidence="2 3">
    <name type="scientific">Occultella glacieicola</name>
    <dbReference type="NCBI Taxonomy" id="2518684"/>
    <lineage>
        <taxon>Bacteria</taxon>
        <taxon>Bacillati</taxon>
        <taxon>Actinomycetota</taxon>
        <taxon>Actinomycetes</taxon>
        <taxon>Micrococcales</taxon>
        <taxon>Ruaniaceae</taxon>
        <taxon>Occultella</taxon>
    </lineage>
</organism>
<feature type="region of interest" description="Disordered" evidence="1">
    <location>
        <begin position="23"/>
        <end position="45"/>
    </location>
</feature>
<reference evidence="2 3" key="1">
    <citation type="submission" date="2019-03" db="EMBL/GenBank/DDBJ databases">
        <title>Genomic features of bacteria from cold environments.</title>
        <authorList>
            <person name="Shen L."/>
        </authorList>
    </citation>
    <scope>NUCLEOTIDE SEQUENCE [LARGE SCALE GENOMIC DNA]</scope>
    <source>
        <strain evidence="3">T3246-1</strain>
    </source>
</reference>
<comment type="caution">
    <text evidence="2">The sequence shown here is derived from an EMBL/GenBank/DDBJ whole genome shotgun (WGS) entry which is preliminary data.</text>
</comment>
<proteinExistence type="predicted"/>
<accession>A0ABY2E4Y6</accession>